<dbReference type="STRING" id="1150469.RSPPHO_01066"/>
<feature type="chain" id="PRO_5003607213" evidence="1">
    <location>
        <begin position="24"/>
        <end position="196"/>
    </location>
</feature>
<proteinExistence type="predicted"/>
<keyword evidence="1" id="KW-0732">Signal</keyword>
<accession>H6SS13</accession>
<keyword evidence="3" id="KW-1185">Reference proteome</keyword>
<dbReference type="KEGG" id="rpm:RSPPHO_01066"/>
<dbReference type="Proteomes" id="UP000033220">
    <property type="component" value="Chromosome DSM 122"/>
</dbReference>
<protein>
    <submittedName>
        <fullName evidence="2">Uncharacterized protein</fullName>
    </submittedName>
</protein>
<name>H6SS13_PARPM</name>
<feature type="signal peptide" evidence="1">
    <location>
        <begin position="1"/>
        <end position="23"/>
    </location>
</feature>
<dbReference type="OrthoDB" id="6116092at2"/>
<evidence type="ECO:0000256" key="1">
    <source>
        <dbReference type="SAM" id="SignalP"/>
    </source>
</evidence>
<evidence type="ECO:0000313" key="2">
    <source>
        <dbReference type="EMBL" id="CCG07692.1"/>
    </source>
</evidence>
<reference evidence="2 3" key="1">
    <citation type="submission" date="2012-02" db="EMBL/GenBank/DDBJ databases">
        <title>Shotgun genome sequence of Phaeospirillum photometricum DSM 122.</title>
        <authorList>
            <person name="Duquesne K."/>
            <person name="Sturgis J."/>
        </authorList>
    </citation>
    <scope>NUCLEOTIDE SEQUENCE [LARGE SCALE GENOMIC DNA]</scope>
    <source>
        <strain evidence="3">DSM122</strain>
    </source>
</reference>
<organism evidence="2 3">
    <name type="scientific">Pararhodospirillum photometricum DSM 122</name>
    <dbReference type="NCBI Taxonomy" id="1150469"/>
    <lineage>
        <taxon>Bacteria</taxon>
        <taxon>Pseudomonadati</taxon>
        <taxon>Pseudomonadota</taxon>
        <taxon>Alphaproteobacteria</taxon>
        <taxon>Rhodospirillales</taxon>
        <taxon>Rhodospirillaceae</taxon>
        <taxon>Pararhodospirillum</taxon>
    </lineage>
</organism>
<dbReference type="RefSeq" id="WP_014414332.1">
    <property type="nucleotide sequence ID" value="NC_017059.1"/>
</dbReference>
<dbReference type="PATRIC" id="fig|1150469.3.peg.1214"/>
<dbReference type="HOGENOM" id="CLU_112042_0_0_5"/>
<evidence type="ECO:0000313" key="3">
    <source>
        <dbReference type="Proteomes" id="UP000033220"/>
    </source>
</evidence>
<dbReference type="EMBL" id="HE663493">
    <property type="protein sequence ID" value="CCG07692.1"/>
    <property type="molecule type" value="Genomic_DNA"/>
</dbReference>
<dbReference type="eggNOG" id="ENOG5031WU7">
    <property type="taxonomic scope" value="Bacteria"/>
</dbReference>
<sequence>MGHAIRGVGMVVGLWLGAVTANAAGPQGLTPAETLVFTLPPGWETLYTTDEPSHRRAVFVPEGQGAQDWKDMVVVSMARGEGTPSLQEAHQRTIKEYETTCQAHTTTVPQTKVENNIGRAFWSMGCFRRKDVDAGEASLFLYIQGREGSYMVQRIWRTPPFGNEGPPIASEERDHTVEFLRKIKVCALAPTATACP</sequence>
<gene>
    <name evidence="2" type="ORF">RSPPHO_01066</name>
</gene>
<dbReference type="AlphaFoldDB" id="H6SS13"/>